<dbReference type="CDD" id="cd03671">
    <property type="entry name" value="NUDIX_Ap4A_hydrolase_plant_like"/>
    <property type="match status" value="1"/>
</dbReference>
<dbReference type="PROSITE" id="PS00893">
    <property type="entry name" value="NUDIX_BOX"/>
    <property type="match status" value="1"/>
</dbReference>
<proteinExistence type="inferred from homology"/>
<evidence type="ECO:0000313" key="7">
    <source>
        <dbReference type="Proteomes" id="UP000632858"/>
    </source>
</evidence>
<comment type="cofactor">
    <cofactor evidence="1">
        <name>Mg(2+)</name>
        <dbReference type="ChEBI" id="CHEBI:18420"/>
    </cofactor>
</comment>
<dbReference type="EMBL" id="BMFO01000005">
    <property type="protein sequence ID" value="GGF97645.1"/>
    <property type="molecule type" value="Genomic_DNA"/>
</dbReference>
<dbReference type="AlphaFoldDB" id="A0A917CU18"/>
<keyword evidence="2 3" id="KW-0378">Hydrolase</keyword>
<dbReference type="FunFam" id="3.90.79.10:FF:000001">
    <property type="entry name" value="RNA pyrophosphohydrolase"/>
    <property type="match status" value="1"/>
</dbReference>
<feature type="region of interest" description="Disordered" evidence="4">
    <location>
        <begin position="175"/>
        <end position="196"/>
    </location>
</feature>
<feature type="compositionally biased region" description="Basic residues" evidence="4">
    <location>
        <begin position="187"/>
        <end position="196"/>
    </location>
</feature>
<dbReference type="NCBIfam" id="NF001938">
    <property type="entry name" value="PRK00714.1-5"/>
    <property type="match status" value="1"/>
</dbReference>
<evidence type="ECO:0000259" key="5">
    <source>
        <dbReference type="PROSITE" id="PS51462"/>
    </source>
</evidence>
<reference evidence="6" key="2">
    <citation type="submission" date="2020-09" db="EMBL/GenBank/DDBJ databases">
        <authorList>
            <person name="Sun Q."/>
            <person name="Zhou Y."/>
        </authorList>
    </citation>
    <scope>NUCLEOTIDE SEQUENCE</scope>
    <source>
        <strain evidence="6">CGMCC 1.12726</strain>
    </source>
</reference>
<accession>A0A917CU18</accession>
<keyword evidence="7" id="KW-1185">Reference proteome</keyword>
<evidence type="ECO:0000256" key="3">
    <source>
        <dbReference type="HAMAP-Rule" id="MF_00298"/>
    </source>
</evidence>
<protein>
    <recommendedName>
        <fullName evidence="3">RNA pyrophosphohydrolase</fullName>
        <ecNumber evidence="3">3.6.1.-</ecNumber>
    </recommendedName>
    <alternativeName>
        <fullName evidence="3">(Di)nucleoside polyphosphate hydrolase</fullName>
    </alternativeName>
</protein>
<dbReference type="PANTHER" id="PTHR43736">
    <property type="entry name" value="ADP-RIBOSE PYROPHOSPHATASE"/>
    <property type="match status" value="1"/>
</dbReference>
<dbReference type="HAMAP" id="MF_00298">
    <property type="entry name" value="Nudix_RppH"/>
    <property type="match status" value="1"/>
</dbReference>
<dbReference type="SUPFAM" id="SSF55811">
    <property type="entry name" value="Nudix"/>
    <property type="match status" value="1"/>
</dbReference>
<comment type="cofactor">
    <cofactor evidence="3">
        <name>a divalent metal cation</name>
        <dbReference type="ChEBI" id="CHEBI:60240"/>
    </cofactor>
</comment>
<evidence type="ECO:0000256" key="4">
    <source>
        <dbReference type="SAM" id="MobiDB-lite"/>
    </source>
</evidence>
<feature type="short sequence motif" description="Nudix box" evidence="3">
    <location>
        <begin position="38"/>
        <end position="59"/>
    </location>
</feature>
<feature type="compositionally biased region" description="Basic and acidic residues" evidence="4">
    <location>
        <begin position="175"/>
        <end position="185"/>
    </location>
</feature>
<evidence type="ECO:0000313" key="6">
    <source>
        <dbReference type="EMBL" id="GGF97645.1"/>
    </source>
</evidence>
<gene>
    <name evidence="3 6" type="primary">rppH</name>
    <name evidence="3" type="synonym">nudH</name>
    <name evidence="6" type="ORF">GCM10010960_19180</name>
</gene>
<feature type="domain" description="Nudix hydrolase" evidence="5">
    <location>
        <begin position="6"/>
        <end position="149"/>
    </location>
</feature>
<dbReference type="InterPro" id="IPR022927">
    <property type="entry name" value="RppH"/>
</dbReference>
<dbReference type="Gene3D" id="3.90.79.10">
    <property type="entry name" value="Nucleoside Triphosphate Pyrophosphohydrolase"/>
    <property type="match status" value="1"/>
</dbReference>
<dbReference type="Pfam" id="PF00293">
    <property type="entry name" value="NUDIX"/>
    <property type="match status" value="1"/>
</dbReference>
<dbReference type="PROSITE" id="PS51462">
    <property type="entry name" value="NUDIX"/>
    <property type="match status" value="1"/>
</dbReference>
<reference evidence="6" key="1">
    <citation type="journal article" date="2014" name="Int. J. Syst. Evol. Microbiol.">
        <title>Complete genome sequence of Corynebacterium casei LMG S-19264T (=DSM 44701T), isolated from a smear-ripened cheese.</title>
        <authorList>
            <consortium name="US DOE Joint Genome Institute (JGI-PGF)"/>
            <person name="Walter F."/>
            <person name="Albersmeier A."/>
            <person name="Kalinowski J."/>
            <person name="Ruckert C."/>
        </authorList>
    </citation>
    <scope>NUCLEOTIDE SEQUENCE</scope>
    <source>
        <strain evidence="6">CGMCC 1.12726</strain>
    </source>
</reference>
<dbReference type="EC" id="3.6.1.-" evidence="3"/>
<dbReference type="InterPro" id="IPR015797">
    <property type="entry name" value="NUDIX_hydrolase-like_dom_sf"/>
</dbReference>
<name>A0A917CU18_9GAMM</name>
<comment type="similarity">
    <text evidence="3">Belongs to the Nudix hydrolase family. RppH subfamily.</text>
</comment>
<dbReference type="GO" id="GO:0034353">
    <property type="term" value="F:mRNA 5'-diphosphatase activity"/>
    <property type="evidence" value="ECO:0007669"/>
    <property type="project" value="UniProtKB-ARBA"/>
</dbReference>
<comment type="function">
    <text evidence="3">Accelerates the degradation of transcripts by removing pyrophosphate from the 5'-end of triphosphorylated RNA, leading to a more labile monophosphorylated state that can stimulate subsequent ribonuclease cleavage.</text>
</comment>
<dbReference type="Proteomes" id="UP000632858">
    <property type="component" value="Unassembled WGS sequence"/>
</dbReference>
<evidence type="ECO:0000256" key="2">
    <source>
        <dbReference type="ARBA" id="ARBA00022801"/>
    </source>
</evidence>
<organism evidence="6 7">
    <name type="scientific">Arenimonas maotaiensis</name>
    <dbReference type="NCBI Taxonomy" id="1446479"/>
    <lineage>
        <taxon>Bacteria</taxon>
        <taxon>Pseudomonadati</taxon>
        <taxon>Pseudomonadota</taxon>
        <taxon>Gammaproteobacteria</taxon>
        <taxon>Lysobacterales</taxon>
        <taxon>Lysobacteraceae</taxon>
        <taxon>Arenimonas</taxon>
    </lineage>
</organism>
<dbReference type="InterPro" id="IPR000086">
    <property type="entry name" value="NUDIX_hydrolase_dom"/>
</dbReference>
<dbReference type="PANTHER" id="PTHR43736:SF1">
    <property type="entry name" value="DIHYDRONEOPTERIN TRIPHOSPHATE DIPHOSPHATASE"/>
    <property type="match status" value="1"/>
</dbReference>
<dbReference type="NCBIfam" id="NF001937">
    <property type="entry name" value="PRK00714.1-4"/>
    <property type="match status" value="1"/>
</dbReference>
<comment type="caution">
    <text evidence="6">The sequence shown here is derived from an EMBL/GenBank/DDBJ whole genome shotgun (WGS) entry which is preliminary data.</text>
</comment>
<evidence type="ECO:0000256" key="1">
    <source>
        <dbReference type="ARBA" id="ARBA00001946"/>
    </source>
</evidence>
<dbReference type="InterPro" id="IPR020084">
    <property type="entry name" value="NUDIX_hydrolase_CS"/>
</dbReference>
<sequence length="196" mass="22641">MIDPDGYRPNVGIILMRDDGSVFWARRISRDGWQFPQGGMNTDETPIEAMYRELAEETGLQSHHVEVLGATPGWLRYRLPARSVRSHTKPVCIGQKQVWFLLQLKTDDSAVRLDATDSPEFDAFRWVDFWYPGENVVHFKREVYVRALQLLSPMARSLAGESKVPAHVGEQLVRRLDERRREQGGPRRSRQDRKPA</sequence>